<name>A0A4D9E397_9SAUR</name>
<dbReference type="PROSITE" id="PS50010">
    <property type="entry name" value="DH_2"/>
    <property type="match status" value="1"/>
</dbReference>
<protein>
    <submittedName>
        <fullName evidence="3">Pleckstrin homology domain-containing family G member 7</fullName>
    </submittedName>
</protein>
<comment type="caution">
    <text evidence="3">The sequence shown here is derived from an EMBL/GenBank/DDBJ whole genome shotgun (WGS) entry which is preliminary data.</text>
</comment>
<dbReference type="Pfam" id="PF15720">
    <property type="entry name" value="DUF4675"/>
    <property type="match status" value="1"/>
</dbReference>
<keyword evidence="4" id="KW-1185">Reference proteome</keyword>
<sequence length="832" mass="95019">MQQPVCDYSLELDEETYPKAECHLNKKIDPHEENVDLSGNSDSESDIFQPCETRAISIGMDCKMSPVGCIQRRSCSEPPILLKVPSKEHEESYSAPFQFDRHAPGRISTSPTLRRLRNSVASVSQASGLQECFDGTRLGSQREHAGSLRHICKSPPRCTMYYSSSSFSLPSCIHEKLVSSKENSETPLAALETFDLKSKLPHQKDQLSNGSSEPVFQKCWKVNTATLPGREQVSQLNTTQQACVQSKDKQKQMSDLKNCLSTIKITDGSRYEFHSFKNKTWHEMITTQQKATDDPLEMRKEEAMWELFTSECSYFLDRLLVLKTIFVNTLKYLQNNEFLVDVDLWGLFANLEELNQVSLSFVTDFFKIIKDHVTASESSLDFTSVLTKYFQGNLCQTHQMYCLHYTSAIFYLENLRQREDFGIYLKWCEQNEQCKRLHLPELLVAPLHRLTRYPLLLNNIWKRSTDAAQKATILSIKEKVEKSLRDLEGKVKCLDNFQKFRQLQEVIIWPPLWDRDKRFFLPECLKHILRENMSENILSSSNRQLLREGRLALAESTRILDVYLFLFNDFLVITKTKRNKKKYGGSDVGLIPVCPSFSPELQSLVKDGGSCTVLDQPIPLDRLTLKNIDPFHVTVLGLQNAFVIQHENRYQQCIGVFLLQAQTETVKESAGSQHWRRKHSNVAAKIKGAPAQTQLHTTVLPSILYSNVAYSFSCLGQKSSNRSWLSRISKPVVLGYSELQAKVKQTYQQGLTPTAEMWQASLNLCGAEIHQQDLVSESNKSQVLGHLSVLTGVKYGAKEDIQPVSQRVRKIPWGRTSHSFQTSLPQLFQKKP</sequence>
<dbReference type="EMBL" id="QXTE01000128">
    <property type="protein sequence ID" value="TFK04776.1"/>
    <property type="molecule type" value="Genomic_DNA"/>
</dbReference>
<dbReference type="OrthoDB" id="5585231at2759"/>
<dbReference type="Gene3D" id="1.20.900.10">
    <property type="entry name" value="Dbl homology (DH) domain"/>
    <property type="match status" value="1"/>
</dbReference>
<feature type="domain" description="DH" evidence="2">
    <location>
        <begin position="299"/>
        <end position="497"/>
    </location>
</feature>
<dbReference type="PANTHER" id="PTHR13217">
    <property type="entry name" value="PLECKSTRIN HOMOLOGY DOMAIN-CONTAINING FAMILY G MEMBER 7"/>
    <property type="match status" value="1"/>
</dbReference>
<accession>A0A4D9E397</accession>
<dbReference type="GO" id="GO:0007266">
    <property type="term" value="P:Rho protein signal transduction"/>
    <property type="evidence" value="ECO:0007669"/>
    <property type="project" value="TreeGrafter"/>
</dbReference>
<feature type="domain" description="PH" evidence="1">
    <location>
        <begin position="544"/>
        <end position="684"/>
    </location>
</feature>
<organism evidence="3 4">
    <name type="scientific">Platysternon megacephalum</name>
    <name type="common">big-headed turtle</name>
    <dbReference type="NCBI Taxonomy" id="55544"/>
    <lineage>
        <taxon>Eukaryota</taxon>
        <taxon>Metazoa</taxon>
        <taxon>Chordata</taxon>
        <taxon>Craniata</taxon>
        <taxon>Vertebrata</taxon>
        <taxon>Euteleostomi</taxon>
        <taxon>Archelosauria</taxon>
        <taxon>Testudinata</taxon>
        <taxon>Testudines</taxon>
        <taxon>Cryptodira</taxon>
        <taxon>Durocryptodira</taxon>
        <taxon>Testudinoidea</taxon>
        <taxon>Platysternidae</taxon>
        <taxon>Platysternon</taxon>
    </lineage>
</organism>
<dbReference type="Proteomes" id="UP000297703">
    <property type="component" value="Unassembled WGS sequence"/>
</dbReference>
<dbReference type="STRING" id="55544.A0A4D9E397"/>
<dbReference type="AlphaFoldDB" id="A0A4D9E397"/>
<dbReference type="PROSITE" id="PS00741">
    <property type="entry name" value="DH_1"/>
    <property type="match status" value="1"/>
</dbReference>
<dbReference type="InterPro" id="IPR040181">
    <property type="entry name" value="PKHG5/7"/>
</dbReference>
<reference evidence="3 4" key="1">
    <citation type="submission" date="2019-04" db="EMBL/GenBank/DDBJ databases">
        <title>Draft genome of the big-headed turtle Platysternon megacephalum.</title>
        <authorList>
            <person name="Gong S."/>
        </authorList>
    </citation>
    <scope>NUCLEOTIDE SEQUENCE [LARGE SCALE GENOMIC DNA]</scope>
    <source>
        <strain evidence="3">DO16091913</strain>
        <tissue evidence="3">Muscle</tissue>
    </source>
</reference>
<dbReference type="SUPFAM" id="SSF48065">
    <property type="entry name" value="DBL homology domain (DH-domain)"/>
    <property type="match status" value="1"/>
</dbReference>
<dbReference type="Gene3D" id="2.30.29.30">
    <property type="entry name" value="Pleckstrin-homology domain (PH domain)/Phosphotyrosine-binding domain (PTB)"/>
    <property type="match status" value="1"/>
</dbReference>
<evidence type="ECO:0000259" key="2">
    <source>
        <dbReference type="PROSITE" id="PS50010"/>
    </source>
</evidence>
<dbReference type="InterPro" id="IPR035899">
    <property type="entry name" value="DBL_dom_sf"/>
</dbReference>
<dbReference type="Pfam" id="PF00621">
    <property type="entry name" value="RhoGEF"/>
    <property type="match status" value="1"/>
</dbReference>
<evidence type="ECO:0000313" key="4">
    <source>
        <dbReference type="Proteomes" id="UP000297703"/>
    </source>
</evidence>
<evidence type="ECO:0000259" key="1">
    <source>
        <dbReference type="PROSITE" id="PS50003"/>
    </source>
</evidence>
<reference evidence="3 4" key="2">
    <citation type="submission" date="2019-04" db="EMBL/GenBank/DDBJ databases">
        <title>The genome sequence of big-headed turtle.</title>
        <authorList>
            <person name="Gong S."/>
        </authorList>
    </citation>
    <scope>NUCLEOTIDE SEQUENCE [LARGE SCALE GENOMIC DNA]</scope>
    <source>
        <strain evidence="3">DO16091913</strain>
        <tissue evidence="3">Muscle</tissue>
    </source>
</reference>
<dbReference type="PROSITE" id="PS50003">
    <property type="entry name" value="PH_DOMAIN"/>
    <property type="match status" value="1"/>
</dbReference>
<gene>
    <name evidence="3" type="ORF">DR999_PMT12636</name>
</gene>
<dbReference type="SMART" id="SM00325">
    <property type="entry name" value="RhoGEF"/>
    <property type="match status" value="1"/>
</dbReference>
<evidence type="ECO:0000313" key="3">
    <source>
        <dbReference type="EMBL" id="TFK04776.1"/>
    </source>
</evidence>
<dbReference type="InterPro" id="IPR001849">
    <property type="entry name" value="PH_domain"/>
</dbReference>
<dbReference type="GO" id="GO:0005085">
    <property type="term" value="F:guanyl-nucleotide exchange factor activity"/>
    <property type="evidence" value="ECO:0007669"/>
    <property type="project" value="InterPro"/>
</dbReference>
<proteinExistence type="predicted"/>
<dbReference type="InterPro" id="IPR000219">
    <property type="entry name" value="DH_dom"/>
</dbReference>
<dbReference type="PANTHER" id="PTHR13217:SF6">
    <property type="entry name" value="PLECKSTRIN HOMOLOGY DOMAIN-CONTAINING FAMILY G MEMBER 7"/>
    <property type="match status" value="1"/>
</dbReference>
<dbReference type="SUPFAM" id="SSF50729">
    <property type="entry name" value="PH domain-like"/>
    <property type="match status" value="1"/>
</dbReference>
<dbReference type="InterPro" id="IPR011993">
    <property type="entry name" value="PH-like_dom_sf"/>
</dbReference>
<dbReference type="InterPro" id="IPR001331">
    <property type="entry name" value="GDS_CDC24_CS"/>
</dbReference>
<dbReference type="CDD" id="cd13245">
    <property type="entry name" value="PH_PLEKHG7"/>
    <property type="match status" value="1"/>
</dbReference>